<feature type="chain" id="PRO_5008634758" evidence="1">
    <location>
        <begin position="20"/>
        <end position="703"/>
    </location>
</feature>
<dbReference type="InterPro" id="IPR031025">
    <property type="entry name" value="LruC_dom"/>
</dbReference>
<feature type="domain" description="GEVED" evidence="3">
    <location>
        <begin position="346"/>
        <end position="420"/>
    </location>
</feature>
<dbReference type="InterPro" id="IPR032295">
    <property type="entry name" value="DUF4842"/>
</dbReference>
<feature type="signal peptide" evidence="1">
    <location>
        <begin position="1"/>
        <end position="19"/>
    </location>
</feature>
<dbReference type="Pfam" id="PF16130">
    <property type="entry name" value="DUF4842"/>
    <property type="match status" value="1"/>
</dbReference>
<dbReference type="RefSeq" id="WP_017033610.1">
    <property type="nucleotide sequence ID" value="NZ_JBNGCH010000422.1"/>
</dbReference>
<organism evidence="5 6">
    <name type="scientific">Vibrio genomosp. F10</name>
    <dbReference type="NCBI Taxonomy" id="723171"/>
    <lineage>
        <taxon>Bacteria</taxon>
        <taxon>Pseudomonadati</taxon>
        <taxon>Pseudomonadota</taxon>
        <taxon>Gammaproteobacteria</taxon>
        <taxon>Vibrionales</taxon>
        <taxon>Vibrionaceae</taxon>
        <taxon>Vibrio</taxon>
    </lineage>
</organism>
<name>A0A1B9QZT1_9VIBR</name>
<reference evidence="6" key="1">
    <citation type="submission" date="2016-06" db="EMBL/GenBank/DDBJ databases">
        <authorList>
            <person name="Hehemann J.-H."/>
            <person name="Arevalo P."/>
            <person name="Datta M.S."/>
            <person name="Polz M.F."/>
        </authorList>
    </citation>
    <scope>NUCLEOTIDE SEQUENCE [LARGE SCALE GENOMIC DNA]</scope>
    <source>
        <strain evidence="6">9CSC122</strain>
    </source>
</reference>
<feature type="domain" description="DUF4842" evidence="2">
    <location>
        <begin position="471"/>
        <end position="688"/>
    </location>
</feature>
<evidence type="ECO:0000259" key="3">
    <source>
        <dbReference type="Pfam" id="PF20009"/>
    </source>
</evidence>
<dbReference type="InterPro" id="IPR045474">
    <property type="entry name" value="GEVED"/>
</dbReference>
<dbReference type="AlphaFoldDB" id="A0A1B9QZT1"/>
<evidence type="ECO:0000313" key="5">
    <source>
        <dbReference type="EMBL" id="OCH76713.1"/>
    </source>
</evidence>
<dbReference type="SUPFAM" id="SSF63825">
    <property type="entry name" value="YWTD domain"/>
    <property type="match status" value="1"/>
</dbReference>
<feature type="domain" description="DUF6923" evidence="4">
    <location>
        <begin position="34"/>
        <end position="255"/>
    </location>
</feature>
<proteinExistence type="predicted"/>
<gene>
    <name evidence="5" type="ORF">A6E14_08755</name>
</gene>
<dbReference type="EMBL" id="MAJZ01000422">
    <property type="protein sequence ID" value="OCH76713.1"/>
    <property type="molecule type" value="Genomic_DNA"/>
</dbReference>
<accession>A0A1B9QZT1</accession>
<dbReference type="Pfam" id="PF21959">
    <property type="entry name" value="DUF6923"/>
    <property type="match status" value="1"/>
</dbReference>
<evidence type="ECO:0000259" key="2">
    <source>
        <dbReference type="Pfam" id="PF16130"/>
    </source>
</evidence>
<dbReference type="InterPro" id="IPR054215">
    <property type="entry name" value="DUF6923"/>
</dbReference>
<evidence type="ECO:0000313" key="6">
    <source>
        <dbReference type="Proteomes" id="UP000093173"/>
    </source>
</evidence>
<dbReference type="Proteomes" id="UP000093173">
    <property type="component" value="Unassembled WGS sequence"/>
</dbReference>
<sequence length="703" mass="77041">MHRLISIIVLCLTPLAAISAPFDTCPSEAYLFQSKPVQVYGVNLVTGETNLLQANTGTVGNINAVGFDYDDRYIYGYDTTYKQVVRLGQNFQSETLNVSGLPIHTFYVGDVYNHVFYLYRKNEGLFKIDLSPLDSDPSAQLTLELITETATVNLTDFAFHPSNGKLYGVDNSTGNLFEFDTEVGGETRLGNVGVTGTFGAGYFDVNGYYYIARNSDGAIFRIDLSDPDNMTDETIAAALFANGPASGQNDGARCANAPVIDEDSTIDFGDAPDSYSTLLDSNGPRHGIGSGYYLGLVAPDGEGDGLLAPLDDNKAGRQDEDGVGFVTAIEAGMNALVSVQASTTGYLSAWIDWNKDGDFTDEGEKVFSDTILSQGTNALILSVPNDATMGSTWSRFRFSDQTGIEHVGGAQKGEVEDHPILITKDGIAIRHYPSESGYATVAFEDNWPYTADYDMNDLVVRYRVTETLQDGKVSRSKIEGYVAAYGADYRNGFAIRLAGINRTDIDEALTTMTHNGVVQPTNGLEAISEEAIFIVSDDMSVVRSESCSYYRTEQTCQESLKFSFSLDITTTDSADTSGLMAMPYDPFIFATPNSYHGEGVTFQPGRKWEVHLADQAPTEQFDESLYARGIDSSDPSATRFFKTAGNLPWALLITDEWKWPQERVDLVLTYPEFAAYAESAGQQSQNWYLENKASSNRFFQPQE</sequence>
<evidence type="ECO:0000256" key="1">
    <source>
        <dbReference type="SAM" id="SignalP"/>
    </source>
</evidence>
<keyword evidence="1" id="KW-0732">Signal</keyword>
<keyword evidence="6" id="KW-1185">Reference proteome</keyword>
<dbReference type="NCBIfam" id="TIGR04456">
    <property type="entry name" value="LruC_dom"/>
    <property type="match status" value="1"/>
</dbReference>
<protein>
    <submittedName>
        <fullName evidence="5">LruC domain-containing protein</fullName>
    </submittedName>
</protein>
<evidence type="ECO:0000259" key="4">
    <source>
        <dbReference type="Pfam" id="PF21959"/>
    </source>
</evidence>
<comment type="caution">
    <text evidence="5">The sequence shown here is derived from an EMBL/GenBank/DDBJ whole genome shotgun (WGS) entry which is preliminary data.</text>
</comment>
<dbReference type="Pfam" id="PF20009">
    <property type="entry name" value="GEVED"/>
    <property type="match status" value="1"/>
</dbReference>